<evidence type="ECO:0000313" key="1">
    <source>
        <dbReference type="EMBL" id="XBL14469.1"/>
    </source>
</evidence>
<dbReference type="KEGG" id="mlil:QLS71_000255"/>
<evidence type="ECO:0000313" key="2">
    <source>
        <dbReference type="Proteomes" id="UP001224325"/>
    </source>
</evidence>
<dbReference type="RefSeq" id="WP_308992468.1">
    <property type="nucleotide sequence ID" value="NZ_CP155618.1"/>
</dbReference>
<reference evidence="1" key="1">
    <citation type="submission" date="2024-04" db="EMBL/GenBank/DDBJ databases">
        <title>Mariniflexile litorale, isolated from the shallow sediments of the Sea of Japan.</title>
        <authorList>
            <person name="Romanenko L."/>
            <person name="Isaeva M."/>
        </authorList>
    </citation>
    <scope>NUCLEOTIDE SEQUENCE [LARGE SCALE GENOMIC DNA]</scope>
    <source>
        <strain evidence="1">KMM 9835</strain>
    </source>
</reference>
<proteinExistence type="predicted"/>
<accession>A0AAU7EEH6</accession>
<dbReference type="AlphaFoldDB" id="A0AAU7EEH6"/>
<protein>
    <recommendedName>
        <fullName evidence="3">HMA domain-containing protein</fullName>
    </recommendedName>
</protein>
<name>A0AAU7EEH6_9FLAO</name>
<gene>
    <name evidence="1" type="ORF">QLS71_000255</name>
</gene>
<dbReference type="Proteomes" id="UP001224325">
    <property type="component" value="Chromosome"/>
</dbReference>
<organism evidence="1 2">
    <name type="scientific">Mariniflexile litorale</name>
    <dbReference type="NCBI Taxonomy" id="3045158"/>
    <lineage>
        <taxon>Bacteria</taxon>
        <taxon>Pseudomonadati</taxon>
        <taxon>Bacteroidota</taxon>
        <taxon>Flavobacteriia</taxon>
        <taxon>Flavobacteriales</taxon>
        <taxon>Flavobacteriaceae</taxon>
        <taxon>Mariniflexile</taxon>
    </lineage>
</organism>
<evidence type="ECO:0008006" key="3">
    <source>
        <dbReference type="Google" id="ProtNLM"/>
    </source>
</evidence>
<dbReference type="EMBL" id="CP155618">
    <property type="protein sequence ID" value="XBL14469.1"/>
    <property type="molecule type" value="Genomic_DNA"/>
</dbReference>
<sequence>MIEVFKTNITKQKQAKQVIGKLKKAFPDYKINFDPEDCDNIVRVENPKGAIDNNLVIELVSAVGFYMEPLLDELSVVDK</sequence>
<keyword evidence="2" id="KW-1185">Reference proteome</keyword>